<dbReference type="EMBL" id="CAMXCT010000983">
    <property type="protein sequence ID" value="CAI3985363.1"/>
    <property type="molecule type" value="Genomic_DNA"/>
</dbReference>
<dbReference type="AlphaFoldDB" id="A0A9P1C608"/>
<dbReference type="EMBL" id="CAMXCT030000983">
    <property type="protein sequence ID" value="CAL4772675.1"/>
    <property type="molecule type" value="Genomic_DNA"/>
</dbReference>
<dbReference type="Proteomes" id="UP001152797">
    <property type="component" value="Unassembled WGS sequence"/>
</dbReference>
<reference evidence="3" key="2">
    <citation type="submission" date="2024-04" db="EMBL/GenBank/DDBJ databases">
        <authorList>
            <person name="Chen Y."/>
            <person name="Shah S."/>
            <person name="Dougan E. K."/>
            <person name="Thang M."/>
            <person name="Chan C."/>
        </authorList>
    </citation>
    <scope>NUCLEOTIDE SEQUENCE [LARGE SCALE GENOMIC DNA]</scope>
</reference>
<feature type="transmembrane region" description="Helical" evidence="1">
    <location>
        <begin position="289"/>
        <end position="306"/>
    </location>
</feature>
<proteinExistence type="predicted"/>
<reference evidence="2" key="1">
    <citation type="submission" date="2022-10" db="EMBL/GenBank/DDBJ databases">
        <authorList>
            <person name="Chen Y."/>
            <person name="Dougan E. K."/>
            <person name="Chan C."/>
            <person name="Rhodes N."/>
            <person name="Thang M."/>
        </authorList>
    </citation>
    <scope>NUCLEOTIDE SEQUENCE</scope>
</reference>
<comment type="caution">
    <text evidence="2">The sequence shown here is derived from an EMBL/GenBank/DDBJ whole genome shotgun (WGS) entry which is preliminary data.</text>
</comment>
<keyword evidence="1" id="KW-0472">Membrane</keyword>
<organism evidence="2">
    <name type="scientific">Cladocopium goreaui</name>
    <dbReference type="NCBI Taxonomy" id="2562237"/>
    <lineage>
        <taxon>Eukaryota</taxon>
        <taxon>Sar</taxon>
        <taxon>Alveolata</taxon>
        <taxon>Dinophyceae</taxon>
        <taxon>Suessiales</taxon>
        <taxon>Symbiodiniaceae</taxon>
        <taxon>Cladocopium</taxon>
    </lineage>
</organism>
<keyword evidence="1" id="KW-1133">Transmembrane helix</keyword>
<evidence type="ECO:0000313" key="4">
    <source>
        <dbReference type="EMBL" id="CAL4772675.1"/>
    </source>
</evidence>
<keyword evidence="1" id="KW-0812">Transmembrane</keyword>
<protein>
    <submittedName>
        <fullName evidence="4">Rho guanine nucleotide exchange factor 3</fullName>
    </submittedName>
</protein>
<keyword evidence="5" id="KW-1185">Reference proteome</keyword>
<evidence type="ECO:0000256" key="1">
    <source>
        <dbReference type="SAM" id="Phobius"/>
    </source>
</evidence>
<name>A0A9P1C608_9DINO</name>
<evidence type="ECO:0000313" key="5">
    <source>
        <dbReference type="Proteomes" id="UP001152797"/>
    </source>
</evidence>
<sequence>METEKGGIIIGRGLPIETEKSGVPFLPRSENLEETEKGGIIIPRGLPTETEKSGVPFLPRSENLEETEKGGIIIGRGLPIETEKSGAPFLPRSENLEETEKSGFIIPRGLPIETEKSGAPFLPRSENLEETEKRGIIIFRGLPIETEKSGAPFLPRSENLEETEKGGIIIFRGLPIETEKSGAPFLPRSENLGKETEKSREDQGMALATCLMEVRLAHCCRSCCESLAACFSRRLDAWENWLAAREQASFRSSFEHELRWTPLQVAQLPGEKERICCAPPFNMAAEPKWATHGTIAVLVVALLILLPKMTTGNHHHQFDGHGIALDYVDLASPYVMDEPNSASETSSRRDLKWEAEEAEDLAGFGEMESAYSEALVVYEDYMETIFESCGCSFGTCSFEDGNLDTCSFEDWNLDIGALGKLTA</sequence>
<evidence type="ECO:0000313" key="2">
    <source>
        <dbReference type="EMBL" id="CAI3985363.1"/>
    </source>
</evidence>
<dbReference type="EMBL" id="CAMXCT020000983">
    <property type="protein sequence ID" value="CAL1138738.1"/>
    <property type="molecule type" value="Genomic_DNA"/>
</dbReference>
<gene>
    <name evidence="2" type="ORF">C1SCF055_LOCUS12817</name>
</gene>
<accession>A0A9P1C608</accession>
<evidence type="ECO:0000313" key="3">
    <source>
        <dbReference type="EMBL" id="CAL1138738.1"/>
    </source>
</evidence>